<keyword evidence="1" id="KW-0472">Membrane</keyword>
<feature type="transmembrane region" description="Helical" evidence="1">
    <location>
        <begin position="53"/>
        <end position="72"/>
    </location>
</feature>
<name>A0A9X2MFI2_9FIRM</name>
<evidence type="ECO:0000313" key="2">
    <source>
        <dbReference type="EMBL" id="MCR2044062.1"/>
    </source>
</evidence>
<gene>
    <name evidence="2" type="ORF">NSA23_08005</name>
</gene>
<keyword evidence="1" id="KW-0812">Transmembrane</keyword>
<feature type="transmembrane region" description="Helical" evidence="1">
    <location>
        <begin position="164"/>
        <end position="182"/>
    </location>
</feature>
<feature type="transmembrane region" description="Helical" evidence="1">
    <location>
        <begin position="100"/>
        <end position="120"/>
    </location>
</feature>
<dbReference type="Pfam" id="PF12730">
    <property type="entry name" value="ABC2_membrane_4"/>
    <property type="match status" value="1"/>
</dbReference>
<dbReference type="OrthoDB" id="1701852at2"/>
<comment type="caution">
    <text evidence="2">The sequence shown here is derived from an EMBL/GenBank/DDBJ whole genome shotgun (WGS) entry which is preliminary data.</text>
</comment>
<dbReference type="Proteomes" id="UP001142078">
    <property type="component" value="Unassembled WGS sequence"/>
</dbReference>
<dbReference type="AlphaFoldDB" id="A0A9X2MFI2"/>
<dbReference type="RefSeq" id="WP_042682942.1">
    <property type="nucleotide sequence ID" value="NZ_CABKTM010000049.1"/>
</dbReference>
<reference evidence="2" key="1">
    <citation type="submission" date="2022-07" db="EMBL/GenBank/DDBJ databases">
        <title>Enhanced cultured diversity of the mouse gut microbiota enables custom-made synthetic communities.</title>
        <authorList>
            <person name="Afrizal A."/>
        </authorList>
    </citation>
    <scope>NUCLEOTIDE SEQUENCE</scope>
    <source>
        <strain evidence="2">DSM 29482</strain>
    </source>
</reference>
<organism evidence="2 3">
    <name type="scientific">Anaerosalibacter massiliensis</name>
    <dbReference type="NCBI Taxonomy" id="1347392"/>
    <lineage>
        <taxon>Bacteria</taxon>
        <taxon>Bacillati</taxon>
        <taxon>Bacillota</taxon>
        <taxon>Tissierellia</taxon>
        <taxon>Tissierellales</taxon>
        <taxon>Sporanaerobacteraceae</taxon>
        <taxon>Anaerosalibacter</taxon>
    </lineage>
</organism>
<feature type="transmembrane region" description="Helical" evidence="1">
    <location>
        <begin position="217"/>
        <end position="239"/>
    </location>
</feature>
<keyword evidence="3" id="KW-1185">Reference proteome</keyword>
<dbReference type="EMBL" id="JANJZL010000004">
    <property type="protein sequence ID" value="MCR2044062.1"/>
    <property type="molecule type" value="Genomic_DNA"/>
</dbReference>
<proteinExistence type="predicted"/>
<protein>
    <submittedName>
        <fullName evidence="2">Lantibiotic immunity ABC transporter MutG family permease subunit</fullName>
    </submittedName>
</protein>
<feature type="transmembrane region" description="Helical" evidence="1">
    <location>
        <begin position="132"/>
        <end position="152"/>
    </location>
</feature>
<evidence type="ECO:0000313" key="3">
    <source>
        <dbReference type="Proteomes" id="UP001142078"/>
    </source>
</evidence>
<dbReference type="CDD" id="cd21808">
    <property type="entry name" value="ABC-2_lan_permease_MutG"/>
    <property type="match status" value="1"/>
</dbReference>
<sequence>MLQLKKLLKADIMKLKSTQMIWIHLYIPALGLIMFLSYYSYTPWNSSSKVSAYLQVLCIVFPILIGIITSMASDQEYIAGGFQNILASSKIKCLSFISKYTLFLLLGLLSTILSVIGFYVGFSFIENDIFPFTMYLAVVGILIGSNIFEYILHFFLSLRFSKGVSIGVGIVESLISALFLTGMGDGRWAFTPCSWSIRFIGSLLIRYQNINFIDPDLHLGIIICILGTILSFLIMLVWFTKWEGKKAEE</sequence>
<evidence type="ECO:0000256" key="1">
    <source>
        <dbReference type="SAM" id="Phobius"/>
    </source>
</evidence>
<keyword evidence="1" id="KW-1133">Transmembrane helix</keyword>
<dbReference type="NCBIfam" id="TIGR03733">
    <property type="entry name" value="lanti_perm_MutG"/>
    <property type="match status" value="1"/>
</dbReference>
<feature type="transmembrane region" description="Helical" evidence="1">
    <location>
        <begin position="21"/>
        <end position="41"/>
    </location>
</feature>
<dbReference type="InterPro" id="IPR022294">
    <property type="entry name" value="ABC-transptr_permeasesu"/>
</dbReference>
<accession>A0A9X2MFI2</accession>